<evidence type="ECO:0000313" key="5">
    <source>
        <dbReference type="Proteomes" id="UP000306509"/>
    </source>
</evidence>
<dbReference type="GO" id="GO:0000166">
    <property type="term" value="F:nucleotide binding"/>
    <property type="evidence" value="ECO:0007669"/>
    <property type="project" value="InterPro"/>
</dbReference>
<dbReference type="PANTHER" id="PTHR43377:SF2">
    <property type="entry name" value="BINDING ROSSMANN FOLD OXIDOREDUCTASE, PUTATIVE (AFU_ORTHOLOGUE AFUA_4G00560)-RELATED"/>
    <property type="match status" value="1"/>
</dbReference>
<dbReference type="PANTHER" id="PTHR43377">
    <property type="entry name" value="BILIVERDIN REDUCTASE A"/>
    <property type="match status" value="1"/>
</dbReference>
<feature type="domain" description="Gfo/Idh/MocA-like oxidoreductase C-terminal" evidence="3">
    <location>
        <begin position="138"/>
        <end position="409"/>
    </location>
</feature>
<comment type="caution">
    <text evidence="4">The sequence shown here is derived from an EMBL/GenBank/DDBJ whole genome shotgun (WGS) entry which is preliminary data.</text>
</comment>
<evidence type="ECO:0000256" key="1">
    <source>
        <dbReference type="ARBA" id="ARBA00010928"/>
    </source>
</evidence>
<dbReference type="Pfam" id="PF02894">
    <property type="entry name" value="GFO_IDH_MocA_C"/>
    <property type="match status" value="1"/>
</dbReference>
<dbReference type="SUPFAM" id="SSF55347">
    <property type="entry name" value="Glyceraldehyde-3-phosphate dehydrogenase-like, C-terminal domain"/>
    <property type="match status" value="1"/>
</dbReference>
<gene>
    <name evidence="4" type="primary">yteT_1</name>
    <name evidence="4" type="ORF">DSM106044_03564</name>
</gene>
<sequence>MITAILIGAGQRGAFVYGEYAKKHPEEFKVVAVAEPLEERRTECIQTHGISPDRAFTDWRDLLALGKIADCAMVCTQDRFHLEPVRESLRQGYHVMCEKPMSPNPEECVAMGEYAKQYKKTLTVCHVLRYSPFYSALKNIIDSQVIGDIINIQHLECVGYWHQAHSFVRGNWRNSKSSSPMILQKSCHDMDILAWLTGKKCRKVSSFGALTHFKKENAPKGVARYCMGGCKARSQCPYDAVKIYLEQEEWYSETIRKVVALEGTNEAVSLALKEGPYGRCVYDCDNDVVDHQVVNLEYEDGVTASFTMCAFTGKGSRVMNIMGTRGQILGDMEENTIEVLDFLTGNSVKTTVKTGNSGHSGSDDKFMEGFLKTVQTDGAYSLSGAEVSVESHLVALAAEESRVTGKTIEMDEYRKKIAERI</sequence>
<dbReference type="EMBL" id="QGQD01000068">
    <property type="protein sequence ID" value="TLC99613.1"/>
    <property type="molecule type" value="Genomic_DNA"/>
</dbReference>
<dbReference type="Pfam" id="PF01408">
    <property type="entry name" value="GFO_IDH_MocA"/>
    <property type="match status" value="1"/>
</dbReference>
<dbReference type="Gene3D" id="3.30.360.10">
    <property type="entry name" value="Dihydrodipicolinate Reductase, domain 2"/>
    <property type="match status" value="1"/>
</dbReference>
<dbReference type="Proteomes" id="UP000306509">
    <property type="component" value="Unassembled WGS sequence"/>
</dbReference>
<evidence type="ECO:0000313" key="4">
    <source>
        <dbReference type="EMBL" id="TLC99613.1"/>
    </source>
</evidence>
<protein>
    <submittedName>
        <fullName evidence="4">Putative oxidoreductase YteT</fullName>
        <ecNumber evidence="4">1.-.-.-</ecNumber>
    </submittedName>
</protein>
<dbReference type="Gene3D" id="3.40.50.720">
    <property type="entry name" value="NAD(P)-binding Rossmann-like Domain"/>
    <property type="match status" value="1"/>
</dbReference>
<dbReference type="STRING" id="180332.GCA_000797495_01623"/>
<dbReference type="EC" id="1.-.-.-" evidence="4"/>
<reference evidence="4 5" key="1">
    <citation type="journal article" date="2019" name="Anaerobe">
        <title>Detection of Robinsoniella peoriensis in multiple bone samples of a trauma patient.</title>
        <authorList>
            <person name="Schrottner P."/>
            <person name="Hartwich K."/>
            <person name="Bunk B."/>
            <person name="Schober I."/>
            <person name="Helbig S."/>
            <person name="Rudolph W.W."/>
            <person name="Gunzer F."/>
        </authorList>
    </citation>
    <scope>NUCLEOTIDE SEQUENCE [LARGE SCALE GENOMIC DNA]</scope>
    <source>
        <strain evidence="4 5">DSM 106044</strain>
    </source>
</reference>
<keyword evidence="4" id="KW-0560">Oxidoreductase</keyword>
<dbReference type="InterPro" id="IPR000683">
    <property type="entry name" value="Gfo/Idh/MocA-like_OxRdtase_N"/>
</dbReference>
<dbReference type="InterPro" id="IPR051450">
    <property type="entry name" value="Gfo/Idh/MocA_Oxidoreductases"/>
</dbReference>
<keyword evidence="5" id="KW-1185">Reference proteome</keyword>
<accession>A0A4U8Q5N7</accession>
<dbReference type="InterPro" id="IPR036291">
    <property type="entry name" value="NAD(P)-bd_dom_sf"/>
</dbReference>
<feature type="domain" description="Gfo/Idh/MocA-like oxidoreductase N-terminal" evidence="2">
    <location>
        <begin position="5"/>
        <end position="125"/>
    </location>
</feature>
<dbReference type="RefSeq" id="WP_138003197.1">
    <property type="nucleotide sequence ID" value="NZ_QGQD01000068.1"/>
</dbReference>
<evidence type="ECO:0000259" key="2">
    <source>
        <dbReference type="Pfam" id="PF01408"/>
    </source>
</evidence>
<name>A0A4U8Q5N7_9FIRM</name>
<dbReference type="InterPro" id="IPR004104">
    <property type="entry name" value="Gfo/Idh/MocA-like_OxRdtase_C"/>
</dbReference>
<dbReference type="AlphaFoldDB" id="A0A4U8Q5N7"/>
<evidence type="ECO:0000259" key="3">
    <source>
        <dbReference type="Pfam" id="PF02894"/>
    </source>
</evidence>
<comment type="similarity">
    <text evidence="1">Belongs to the Gfo/Idh/MocA family.</text>
</comment>
<organism evidence="4 5">
    <name type="scientific">Robinsoniella peoriensis</name>
    <dbReference type="NCBI Taxonomy" id="180332"/>
    <lineage>
        <taxon>Bacteria</taxon>
        <taxon>Bacillati</taxon>
        <taxon>Bacillota</taxon>
        <taxon>Clostridia</taxon>
        <taxon>Lachnospirales</taxon>
        <taxon>Lachnospiraceae</taxon>
        <taxon>Robinsoniella</taxon>
    </lineage>
</organism>
<dbReference type="GO" id="GO:0016491">
    <property type="term" value="F:oxidoreductase activity"/>
    <property type="evidence" value="ECO:0007669"/>
    <property type="project" value="UniProtKB-KW"/>
</dbReference>
<proteinExistence type="inferred from homology"/>
<dbReference type="SUPFAM" id="SSF51735">
    <property type="entry name" value="NAD(P)-binding Rossmann-fold domains"/>
    <property type="match status" value="1"/>
</dbReference>